<protein>
    <submittedName>
        <fullName evidence="2">TraB/GumN family protein</fullName>
    </submittedName>
</protein>
<reference evidence="2" key="1">
    <citation type="journal article" date="2022" name="Environ. Microbiol.">
        <title>Geoalkalibacter halelectricus SAP #1 sp. nov. possessing extracellular electron transfer and mineral#reducing capabilities from a haloalkaline environment.</title>
        <authorList>
            <person name="Yadav S."/>
            <person name="Singh R."/>
            <person name="Sundharam S.S."/>
            <person name="Chaudhary S."/>
            <person name="Krishnamurthi S."/>
            <person name="Patil S.A."/>
        </authorList>
    </citation>
    <scope>NUCLEOTIDE SEQUENCE</scope>
    <source>
        <strain evidence="2">SAP-1</strain>
    </source>
</reference>
<dbReference type="InterPro" id="IPR002816">
    <property type="entry name" value="TraB/PrgY/GumN_fam"/>
</dbReference>
<dbReference type="Pfam" id="PF01963">
    <property type="entry name" value="TraB_PrgY_gumN"/>
    <property type="match status" value="1"/>
</dbReference>
<evidence type="ECO:0000313" key="2">
    <source>
        <dbReference type="EMBL" id="UWZ81211.1"/>
    </source>
</evidence>
<evidence type="ECO:0000256" key="1">
    <source>
        <dbReference type="SAM" id="Phobius"/>
    </source>
</evidence>
<dbReference type="InterPro" id="IPR005230">
    <property type="entry name" value="TraB_bac"/>
</dbReference>
<keyword evidence="1" id="KW-0472">Membrane</keyword>
<proteinExistence type="predicted"/>
<keyword evidence="1" id="KW-0812">Transmembrane</keyword>
<dbReference type="EMBL" id="CP092109">
    <property type="protein sequence ID" value="UWZ81211.1"/>
    <property type="molecule type" value="Genomic_DNA"/>
</dbReference>
<dbReference type="CDD" id="cd14726">
    <property type="entry name" value="TraB_PrgY-like"/>
    <property type="match status" value="1"/>
</dbReference>
<dbReference type="PANTHER" id="PTHR21530:SF7">
    <property type="entry name" value="TRAB DOMAIN-CONTAINING PROTEIN"/>
    <property type="match status" value="1"/>
</dbReference>
<evidence type="ECO:0000313" key="3">
    <source>
        <dbReference type="Proteomes" id="UP001060414"/>
    </source>
</evidence>
<dbReference type="InterPro" id="IPR046345">
    <property type="entry name" value="TraB_PrgY-like"/>
</dbReference>
<dbReference type="PANTHER" id="PTHR21530">
    <property type="entry name" value="PHEROMONE SHUTDOWN PROTEIN"/>
    <property type="match status" value="1"/>
</dbReference>
<feature type="transmembrane region" description="Helical" evidence="1">
    <location>
        <begin position="359"/>
        <end position="384"/>
    </location>
</feature>
<dbReference type="Proteomes" id="UP001060414">
    <property type="component" value="Chromosome"/>
</dbReference>
<feature type="transmembrane region" description="Helical" evidence="1">
    <location>
        <begin position="319"/>
        <end position="338"/>
    </location>
</feature>
<sequence>MNHSDIHRLTLDDKEIILVGTAHISRESVDTVTRVIAEEQPDTVCIELDEQRFQALKNTNKWESLNLKEVIRKGQVPFLMTNLALAAFQKRMGLQTGIRPGAEMAAAADAAAALGARVELVDRNIRTTLLRVWRRTSLWKKAHIMATLVASLFESQKASEEELARLRQTDTLSAMLEEMSRMLPSVKSVLVDERDIYMAYHIRNAPGRRIVAVLGAAHIPGIKRLFGEDISAATIAEISRVPPKPIISRAIPWIIPAVVISLFVLGFFLGDRQQVAGAALAWVLANGGLSALGALLALGHPLTVASAFFAAPLTSLNPTVGAGFVTGLVQVMVAAPTVRDMERVGDDLVSVRGWWSNRLARVLLVFVFSSLGSTLGTFLAFHWLKDLI</sequence>
<accession>A0ABY5ZQ37</accession>
<keyword evidence="3" id="KW-1185">Reference proteome</keyword>
<gene>
    <name evidence="2" type="ORF">L9S41_07435</name>
</gene>
<keyword evidence="1" id="KW-1133">Transmembrane helix</keyword>
<feature type="transmembrane region" description="Helical" evidence="1">
    <location>
        <begin position="250"/>
        <end position="269"/>
    </location>
</feature>
<name>A0ABY5ZQ37_9BACT</name>
<organism evidence="2 3">
    <name type="scientific">Geoalkalibacter halelectricus</name>
    <dbReference type="NCBI Taxonomy" id="2847045"/>
    <lineage>
        <taxon>Bacteria</taxon>
        <taxon>Pseudomonadati</taxon>
        <taxon>Thermodesulfobacteriota</taxon>
        <taxon>Desulfuromonadia</taxon>
        <taxon>Desulfuromonadales</taxon>
        <taxon>Geoalkalibacteraceae</taxon>
        <taxon>Geoalkalibacter</taxon>
    </lineage>
</organism>
<feature type="transmembrane region" description="Helical" evidence="1">
    <location>
        <begin position="276"/>
        <end position="299"/>
    </location>
</feature>
<dbReference type="NCBIfam" id="TIGR00261">
    <property type="entry name" value="traB"/>
    <property type="match status" value="1"/>
</dbReference>
<dbReference type="RefSeq" id="WP_260749584.1">
    <property type="nucleotide sequence ID" value="NZ_CP092109.1"/>
</dbReference>